<name>A0A813CH07_9DINO</name>
<sequence length="191" mass="21164">MISIKPCPTLSPTFRENFKLIQFYVSAGLGTEPSSTKLQSLCSLDWLVMALMECKAGYFVDLASAEAVAGSNTWFLEQFAWDGVCIEVNQRLIFGYRHRNCSSYLAAAGSPTDRTSRFTFNNSVVIPGREKRALKDRQLEMLPLASLSDILAHAGAPNVIDYMSLDVNGAESNVVRIRRLVCYCFNASKTS</sequence>
<organism evidence="1 2">
    <name type="scientific">Symbiodinium necroappetens</name>
    <dbReference type="NCBI Taxonomy" id="1628268"/>
    <lineage>
        <taxon>Eukaryota</taxon>
        <taxon>Sar</taxon>
        <taxon>Alveolata</taxon>
        <taxon>Dinophyceae</taxon>
        <taxon>Suessiales</taxon>
        <taxon>Symbiodiniaceae</taxon>
        <taxon>Symbiodinium</taxon>
    </lineage>
</organism>
<reference evidence="1" key="1">
    <citation type="submission" date="2021-02" db="EMBL/GenBank/DDBJ databases">
        <authorList>
            <person name="Dougan E. K."/>
            <person name="Rhodes N."/>
            <person name="Thang M."/>
            <person name="Chan C."/>
        </authorList>
    </citation>
    <scope>NUCLEOTIDE SEQUENCE</scope>
</reference>
<proteinExistence type="predicted"/>
<dbReference type="OrthoDB" id="407361at2759"/>
<accession>A0A813CH07</accession>
<dbReference type="AlphaFoldDB" id="A0A813CH07"/>
<evidence type="ECO:0000313" key="2">
    <source>
        <dbReference type="Proteomes" id="UP000601435"/>
    </source>
</evidence>
<gene>
    <name evidence="1" type="ORF">SNEC2469_LOCUS34639</name>
</gene>
<protein>
    <recommendedName>
        <fullName evidence="3">Methyltransferase FkbM domain-containing protein</fullName>
    </recommendedName>
</protein>
<dbReference type="Proteomes" id="UP000601435">
    <property type="component" value="Unassembled WGS sequence"/>
</dbReference>
<evidence type="ECO:0000313" key="1">
    <source>
        <dbReference type="EMBL" id="CAE7942382.1"/>
    </source>
</evidence>
<evidence type="ECO:0008006" key="3">
    <source>
        <dbReference type="Google" id="ProtNLM"/>
    </source>
</evidence>
<comment type="caution">
    <text evidence="1">The sequence shown here is derived from an EMBL/GenBank/DDBJ whole genome shotgun (WGS) entry which is preliminary data.</text>
</comment>
<dbReference type="EMBL" id="CAJNJA010096458">
    <property type="protein sequence ID" value="CAE7942382.1"/>
    <property type="molecule type" value="Genomic_DNA"/>
</dbReference>
<keyword evidence="2" id="KW-1185">Reference proteome</keyword>